<keyword evidence="4" id="KW-1185">Reference proteome</keyword>
<proteinExistence type="predicted"/>
<dbReference type="EMBL" id="JAVHJO010000006">
    <property type="protein sequence ID" value="KAK6539391.1"/>
    <property type="molecule type" value="Genomic_DNA"/>
</dbReference>
<feature type="compositionally biased region" description="Basic and acidic residues" evidence="2">
    <location>
        <begin position="21"/>
        <end position="33"/>
    </location>
</feature>
<reference evidence="3 4" key="1">
    <citation type="submission" date="2019-10" db="EMBL/GenBank/DDBJ databases">
        <authorList>
            <person name="Palmer J.M."/>
        </authorList>
    </citation>
    <scope>NUCLEOTIDE SEQUENCE [LARGE SCALE GENOMIC DNA]</scope>
    <source>
        <strain evidence="3 4">TWF694</strain>
    </source>
</reference>
<feature type="region of interest" description="Disordered" evidence="2">
    <location>
        <begin position="363"/>
        <end position="389"/>
    </location>
</feature>
<dbReference type="Proteomes" id="UP001365542">
    <property type="component" value="Unassembled WGS sequence"/>
</dbReference>
<protein>
    <submittedName>
        <fullName evidence="3">Uncharacterized protein</fullName>
    </submittedName>
</protein>
<sequence>MPPFHNSRNFNDTISGTSMRSKRELQDQEKKTPMENLRIKAAKCLKTRLKLRIKPHEVKFNGKPLEGKDPKGLDRKTIYIWRIKGNLNDEESFTVKHITNSGSDNRKRCKWSDQECGTLASMITQGRLFPEFYDEDCISLQRIPSCLGVRHDGTSEQLSLDTTTANQTEADIWSLQESDDDTHTNKRGMKRLRSPSLELGGFGYDLDELFSTEPSYIASEIDDSETTIASSEYSSRSQPPTTIEERRSEGNTQVIKRCRVQTIESSENFECNVFTLTGREDTRAALSPQAGHLPRLMVSNAAGILDLSPSVLEATPLPQPAENAIAPVAASPIEIQSKNADEQPQLSSLSQPARADGTHLDLASKAPDTTADSPMIECQDPGDPTHPKPDFKEVFFTAIHNYYGLQINLLKEENHSLKCQNDYLSSCLGERDRKIQNLEIDSDTANSRITEFEARAQASEAKVQRLTQDIEGFVKNESTVREKFDDLTAQLEDMRKTLKESQEKETLLQGISRRQADSFEMERDAFHHVCDSFKEQADLFFSRIARPKSQQVENAGQGQDK</sequence>
<evidence type="ECO:0000313" key="4">
    <source>
        <dbReference type="Proteomes" id="UP001365542"/>
    </source>
</evidence>
<dbReference type="AlphaFoldDB" id="A0AAV9XCQ9"/>
<keyword evidence="1" id="KW-0175">Coiled coil</keyword>
<name>A0AAV9XCQ9_9PEZI</name>
<evidence type="ECO:0000256" key="1">
    <source>
        <dbReference type="SAM" id="Coils"/>
    </source>
</evidence>
<feature type="coiled-coil region" evidence="1">
    <location>
        <begin position="435"/>
        <end position="504"/>
    </location>
</feature>
<feature type="compositionally biased region" description="Polar residues" evidence="2">
    <location>
        <begin position="1"/>
        <end position="19"/>
    </location>
</feature>
<comment type="caution">
    <text evidence="3">The sequence shown here is derived from an EMBL/GenBank/DDBJ whole genome shotgun (WGS) entry which is preliminary data.</text>
</comment>
<feature type="compositionally biased region" description="Polar residues" evidence="2">
    <location>
        <begin position="226"/>
        <end position="241"/>
    </location>
</feature>
<feature type="region of interest" description="Disordered" evidence="2">
    <location>
        <begin position="1"/>
        <end position="33"/>
    </location>
</feature>
<feature type="region of interest" description="Disordered" evidence="2">
    <location>
        <begin position="222"/>
        <end position="251"/>
    </location>
</feature>
<evidence type="ECO:0000313" key="3">
    <source>
        <dbReference type="EMBL" id="KAK6539391.1"/>
    </source>
</evidence>
<gene>
    <name evidence="3" type="ORF">TWF694_009616</name>
</gene>
<accession>A0AAV9XCQ9</accession>
<organism evidence="3 4">
    <name type="scientific">Orbilia ellipsospora</name>
    <dbReference type="NCBI Taxonomy" id="2528407"/>
    <lineage>
        <taxon>Eukaryota</taxon>
        <taxon>Fungi</taxon>
        <taxon>Dikarya</taxon>
        <taxon>Ascomycota</taxon>
        <taxon>Pezizomycotina</taxon>
        <taxon>Orbiliomycetes</taxon>
        <taxon>Orbiliales</taxon>
        <taxon>Orbiliaceae</taxon>
        <taxon>Orbilia</taxon>
    </lineage>
</organism>
<evidence type="ECO:0000256" key="2">
    <source>
        <dbReference type="SAM" id="MobiDB-lite"/>
    </source>
</evidence>